<keyword evidence="2" id="KW-0520">NAD</keyword>
<dbReference type="CDD" id="cd05300">
    <property type="entry name" value="2-Hacid_dh_1"/>
    <property type="match status" value="1"/>
</dbReference>
<sequence length="319" mass="35559">MSGWGWCDAMNIQRILVTGRLYAELAALLPDKRPDKAFRFVAEEELTANDFAWADAYVGFRPAGPFSLANLRWVHSLGAGVDAFLWKREWKKNVLLTRTIGSFGEQIAEYCLSYLLRDAQCHDVYAWYQEQRQWKPLAPKRLGEQRIVIYGTGEIGRRIAETLRLFGVSPIGVSRSGRDTPPFSAVCRHEEAGEALACADWVIAALPLTEETHHLFDETFFACLHNAGFINVGRGATVDETALIGALENRNVRLAVLDVFEEEPLPPHSPLWVHPNVIITPHIAALTSADAAAHSVLDTLRRIETGAPLANAVDVSRRY</sequence>
<dbReference type="EMBL" id="AYSF01000038">
    <property type="protein sequence ID" value="ESU72616.1"/>
    <property type="molecule type" value="Genomic_DNA"/>
</dbReference>
<dbReference type="InterPro" id="IPR036291">
    <property type="entry name" value="NAD(P)-bd_dom_sf"/>
</dbReference>
<reference evidence="4 5" key="1">
    <citation type="journal article" date="2014" name="Genome Announc.">
        <title>Draft Genome Sequence of Geobacillus thermopakistaniensis Strain MAS1.</title>
        <authorList>
            <person name="Siddiqui M.A."/>
            <person name="Rashid N."/>
            <person name="Ayyampalayam S."/>
            <person name="Whitman W.B."/>
        </authorList>
    </citation>
    <scope>NUCLEOTIDE SEQUENCE [LARGE SCALE GENOMIC DNA]</scope>
    <source>
        <strain evidence="4 5">MAS1</strain>
    </source>
</reference>
<dbReference type="SUPFAM" id="SSF51735">
    <property type="entry name" value="NAD(P)-binding Rossmann-fold domains"/>
    <property type="match status" value="1"/>
</dbReference>
<evidence type="ECO:0000313" key="5">
    <source>
        <dbReference type="Proteomes" id="UP000018339"/>
    </source>
</evidence>
<dbReference type="Proteomes" id="UP000018339">
    <property type="component" value="Unassembled WGS sequence"/>
</dbReference>
<keyword evidence="1" id="KW-0560">Oxidoreductase</keyword>
<dbReference type="InterPro" id="IPR006140">
    <property type="entry name" value="D-isomer_DH_NAD-bd"/>
</dbReference>
<evidence type="ECO:0000313" key="4">
    <source>
        <dbReference type="EMBL" id="ESU72616.1"/>
    </source>
</evidence>
<dbReference type="AlphaFoldDB" id="A0A7U9JBS3"/>
<keyword evidence="5" id="KW-1185">Reference proteome</keyword>
<organism evidence="4 5">
    <name type="scientific">Geobacillus thermopakistaniensis (strain MAS1)</name>
    <dbReference type="NCBI Taxonomy" id="1408282"/>
    <lineage>
        <taxon>Bacteria</taxon>
        <taxon>Bacillati</taxon>
        <taxon>Bacillota</taxon>
        <taxon>Bacilli</taxon>
        <taxon>Bacillales</taxon>
        <taxon>Anoxybacillaceae</taxon>
        <taxon>Geobacillus</taxon>
    </lineage>
</organism>
<dbReference type="PANTHER" id="PTHR43333">
    <property type="entry name" value="2-HACID_DH_C DOMAIN-CONTAINING PROTEIN"/>
    <property type="match status" value="1"/>
</dbReference>
<evidence type="ECO:0000256" key="2">
    <source>
        <dbReference type="ARBA" id="ARBA00023027"/>
    </source>
</evidence>
<dbReference type="PANTHER" id="PTHR43333:SF1">
    <property type="entry name" value="D-ISOMER SPECIFIC 2-HYDROXYACID DEHYDROGENASE NAD-BINDING DOMAIN-CONTAINING PROTEIN"/>
    <property type="match status" value="1"/>
</dbReference>
<dbReference type="Gene3D" id="3.40.50.720">
    <property type="entry name" value="NAD(P)-binding Rossmann-like Domain"/>
    <property type="match status" value="2"/>
</dbReference>
<evidence type="ECO:0000259" key="3">
    <source>
        <dbReference type="Pfam" id="PF02826"/>
    </source>
</evidence>
<comment type="caution">
    <text evidence="4">The sequence shown here is derived from an EMBL/GenBank/DDBJ whole genome shotgun (WGS) entry which is preliminary data.</text>
</comment>
<evidence type="ECO:0000256" key="1">
    <source>
        <dbReference type="ARBA" id="ARBA00023002"/>
    </source>
</evidence>
<name>A0A7U9JBS3_GEOTM</name>
<dbReference type="GO" id="GO:0051287">
    <property type="term" value="F:NAD binding"/>
    <property type="evidence" value="ECO:0007669"/>
    <property type="project" value="InterPro"/>
</dbReference>
<dbReference type="GO" id="GO:0016491">
    <property type="term" value="F:oxidoreductase activity"/>
    <property type="evidence" value="ECO:0007669"/>
    <property type="project" value="UniProtKB-KW"/>
</dbReference>
<accession>A0A7U9JBS3</accession>
<dbReference type="Pfam" id="PF02826">
    <property type="entry name" value="2-Hacid_dh_C"/>
    <property type="match status" value="1"/>
</dbReference>
<protein>
    <submittedName>
        <fullName evidence="4">Dihydrofolate reductase</fullName>
    </submittedName>
</protein>
<feature type="domain" description="D-isomer specific 2-hydroxyacid dehydrogenase NAD-binding" evidence="3">
    <location>
        <begin position="128"/>
        <end position="284"/>
    </location>
</feature>
<proteinExistence type="predicted"/>
<gene>
    <name evidence="4" type="ORF">T260_06900</name>
</gene>